<feature type="transmembrane region" description="Helical" evidence="12">
    <location>
        <begin position="56"/>
        <end position="81"/>
    </location>
</feature>
<dbReference type="PIRSF" id="PIRSF006603">
    <property type="entry name" value="DinF"/>
    <property type="match status" value="1"/>
</dbReference>
<dbReference type="Pfam" id="PF01554">
    <property type="entry name" value="MatE"/>
    <property type="match status" value="2"/>
</dbReference>
<feature type="transmembrane region" description="Helical" evidence="12">
    <location>
        <begin position="415"/>
        <end position="434"/>
    </location>
</feature>
<comment type="caution">
    <text evidence="13">The sequence shown here is derived from an EMBL/GenBank/DDBJ whole genome shotgun (WGS) entry which is preliminary data.</text>
</comment>
<feature type="transmembrane region" description="Helical" evidence="12">
    <location>
        <begin position="236"/>
        <end position="256"/>
    </location>
</feature>
<keyword evidence="5" id="KW-0813">Transport</keyword>
<dbReference type="OrthoDB" id="9811110at2"/>
<dbReference type="NCBIfam" id="NF007130">
    <property type="entry name" value="PRK09575.1"/>
    <property type="match status" value="1"/>
</dbReference>
<feature type="transmembrane region" description="Helical" evidence="12">
    <location>
        <begin position="191"/>
        <end position="215"/>
    </location>
</feature>
<evidence type="ECO:0000256" key="7">
    <source>
        <dbReference type="ARBA" id="ARBA00022692"/>
    </source>
</evidence>
<dbReference type="InterPro" id="IPR048279">
    <property type="entry name" value="MdtK-like"/>
</dbReference>
<dbReference type="GO" id="GO:0005886">
    <property type="term" value="C:plasma membrane"/>
    <property type="evidence" value="ECO:0007669"/>
    <property type="project" value="UniProtKB-SubCell"/>
</dbReference>
<evidence type="ECO:0000313" key="14">
    <source>
        <dbReference type="Proteomes" id="UP000318717"/>
    </source>
</evidence>
<dbReference type="GO" id="GO:0015297">
    <property type="term" value="F:antiporter activity"/>
    <property type="evidence" value="ECO:0007669"/>
    <property type="project" value="InterPro"/>
</dbReference>
<name>A0A4Y3HU63_9VIBR</name>
<organism evidence="13 14">
    <name type="scientific">Vibrio inusitatus NBRC 102082</name>
    <dbReference type="NCBI Taxonomy" id="1219070"/>
    <lineage>
        <taxon>Bacteria</taxon>
        <taxon>Pseudomonadati</taxon>
        <taxon>Pseudomonadota</taxon>
        <taxon>Gammaproteobacteria</taxon>
        <taxon>Vibrionales</taxon>
        <taxon>Vibrionaceae</taxon>
        <taxon>Vibrio</taxon>
    </lineage>
</organism>
<feature type="transmembrane region" description="Helical" evidence="12">
    <location>
        <begin position="93"/>
        <end position="113"/>
    </location>
</feature>
<dbReference type="InterPro" id="IPR045070">
    <property type="entry name" value="MATE_MepA-like"/>
</dbReference>
<dbReference type="InterPro" id="IPR051327">
    <property type="entry name" value="MATE_MepA_subfamily"/>
</dbReference>
<comment type="similarity">
    <text evidence="2">Belongs to the multi antimicrobial extrusion (MATE) (TC 2.A.66.1) family. MepA subfamily.</text>
</comment>
<evidence type="ECO:0000256" key="11">
    <source>
        <dbReference type="ARBA" id="ARBA00030855"/>
    </source>
</evidence>
<proteinExistence type="inferred from homology"/>
<evidence type="ECO:0000256" key="9">
    <source>
        <dbReference type="ARBA" id="ARBA00023136"/>
    </source>
</evidence>
<evidence type="ECO:0000256" key="6">
    <source>
        <dbReference type="ARBA" id="ARBA00022475"/>
    </source>
</evidence>
<feature type="transmembrane region" description="Helical" evidence="12">
    <location>
        <begin position="15"/>
        <end position="36"/>
    </location>
</feature>
<dbReference type="EMBL" id="BJLF01000005">
    <property type="protein sequence ID" value="GEA50511.1"/>
    <property type="molecule type" value="Genomic_DNA"/>
</dbReference>
<keyword evidence="14" id="KW-1185">Reference proteome</keyword>
<feature type="transmembrane region" description="Helical" evidence="12">
    <location>
        <begin position="387"/>
        <end position="409"/>
    </location>
</feature>
<dbReference type="RefSeq" id="WP_141344881.1">
    <property type="nucleotide sequence ID" value="NZ_BJLF01000005.1"/>
</dbReference>
<dbReference type="InterPro" id="IPR002528">
    <property type="entry name" value="MATE_fam"/>
</dbReference>
<gene>
    <name evidence="13" type="primary">vmrA</name>
    <name evidence="13" type="ORF">VIN01S_13150</name>
</gene>
<keyword evidence="8 12" id="KW-1133">Transmembrane helix</keyword>
<accession>A0A4Y3HU63</accession>
<reference evidence="13 14" key="1">
    <citation type="submission" date="2019-06" db="EMBL/GenBank/DDBJ databases">
        <title>Whole genome shotgun sequence of Vibrio inusitatus NBRC 102082.</title>
        <authorList>
            <person name="Hosoyama A."/>
            <person name="Uohara A."/>
            <person name="Ohji S."/>
            <person name="Ichikawa N."/>
        </authorList>
    </citation>
    <scope>NUCLEOTIDE SEQUENCE [LARGE SCALE GENOMIC DNA]</scope>
    <source>
        <strain evidence="13 14">NBRC 102082</strain>
    </source>
</reference>
<protein>
    <recommendedName>
        <fullName evidence="4">Multidrug export protein MepA</fullName>
    </recommendedName>
    <alternativeName>
        <fullName evidence="3">Multidrug resistance protein NorM</fullName>
    </alternativeName>
    <alternativeName>
        <fullName evidence="11">Na(+)/drug antiporter</fullName>
    </alternativeName>
</protein>
<dbReference type="AlphaFoldDB" id="A0A4Y3HU63"/>
<evidence type="ECO:0000313" key="13">
    <source>
        <dbReference type="EMBL" id="GEA50511.1"/>
    </source>
</evidence>
<feature type="transmembrane region" description="Helical" evidence="12">
    <location>
        <begin position="360"/>
        <end position="380"/>
    </location>
</feature>
<evidence type="ECO:0000256" key="8">
    <source>
        <dbReference type="ARBA" id="ARBA00022989"/>
    </source>
</evidence>
<evidence type="ECO:0000256" key="12">
    <source>
        <dbReference type="SAM" id="Phobius"/>
    </source>
</evidence>
<feature type="transmembrane region" description="Helical" evidence="12">
    <location>
        <begin position="133"/>
        <end position="153"/>
    </location>
</feature>
<keyword evidence="10" id="KW-0046">Antibiotic resistance</keyword>
<dbReference type="CDD" id="cd13143">
    <property type="entry name" value="MATE_MepA_like"/>
    <property type="match status" value="1"/>
</dbReference>
<dbReference type="GO" id="GO:0046677">
    <property type="term" value="P:response to antibiotic"/>
    <property type="evidence" value="ECO:0007669"/>
    <property type="project" value="UniProtKB-KW"/>
</dbReference>
<evidence type="ECO:0000256" key="10">
    <source>
        <dbReference type="ARBA" id="ARBA00023251"/>
    </source>
</evidence>
<evidence type="ECO:0000256" key="4">
    <source>
        <dbReference type="ARBA" id="ARBA00022106"/>
    </source>
</evidence>
<dbReference type="Proteomes" id="UP000318717">
    <property type="component" value="Unassembled WGS sequence"/>
</dbReference>
<evidence type="ECO:0000256" key="1">
    <source>
        <dbReference type="ARBA" id="ARBA00004429"/>
    </source>
</evidence>
<comment type="subcellular location">
    <subcellularLocation>
        <location evidence="1">Cell inner membrane</location>
        <topology evidence="1">Multi-pass membrane protein</topology>
    </subcellularLocation>
</comment>
<evidence type="ECO:0000256" key="3">
    <source>
        <dbReference type="ARBA" id="ARBA00013489"/>
    </source>
</evidence>
<evidence type="ECO:0000256" key="5">
    <source>
        <dbReference type="ARBA" id="ARBA00022448"/>
    </source>
</evidence>
<keyword evidence="9 12" id="KW-0472">Membrane</keyword>
<dbReference type="PANTHER" id="PTHR43823">
    <property type="entry name" value="SPORULATION PROTEIN YKVU"/>
    <property type="match status" value="1"/>
</dbReference>
<feature type="transmembrane region" description="Helical" evidence="12">
    <location>
        <begin position="316"/>
        <end position="340"/>
    </location>
</feature>
<evidence type="ECO:0000256" key="2">
    <source>
        <dbReference type="ARBA" id="ARBA00008417"/>
    </source>
</evidence>
<dbReference type="NCBIfam" id="TIGR00797">
    <property type="entry name" value="matE"/>
    <property type="match status" value="1"/>
</dbReference>
<dbReference type="GO" id="GO:0042910">
    <property type="term" value="F:xenobiotic transmembrane transporter activity"/>
    <property type="evidence" value="ECO:0007669"/>
    <property type="project" value="InterPro"/>
</dbReference>
<feature type="transmembrane region" description="Helical" evidence="12">
    <location>
        <begin position="165"/>
        <end position="185"/>
    </location>
</feature>
<keyword evidence="6" id="KW-1003">Cell membrane</keyword>
<dbReference type="PANTHER" id="PTHR43823:SF3">
    <property type="entry name" value="MULTIDRUG EXPORT PROTEIN MEPA"/>
    <property type="match status" value="1"/>
</dbReference>
<feature type="transmembrane region" description="Helical" evidence="12">
    <location>
        <begin position="268"/>
        <end position="286"/>
    </location>
</feature>
<sequence length="455" mass="49242">MTTETIKQDESVSQVFWRFAIPSVAAMLISGLYQIIDGIFVGHYIGYSGLAGINMAWPIIATIMGFGILVGMGAGSLVSMYRGEKQPQQATSVLQTAIGLTILFSFISMPIIGVWGRDLLILQGAAGESLTHGFNYISIFVYSAPMAISATVIPMLVRNDNSPKVATVLTIIGAVLNIVLDYLYIGVLNQGLQGAAIATALSQMTVTALGLVYFISNKAEIRLTSLAFNLQNAFRICQLGASSMLMFAYFSFVIALHNRLLMQYGTEIHVGAFAIIGYIATMYYLFAEGIASGMQPPVSYDFGEKRYSRIKGTVALALKVVLISGVTTVVFLNLFPEFFISWFSDSNAELIATTVAGMRLHLAALFLDGFLFLASVYFMAVGKAGKAMFVSVGNMLVQLPFLFFVPQWFGVEGVWVAVPLSNLALTVIVAPMLWKDIQALTNKEIVISDAVVATS</sequence>
<keyword evidence="7 12" id="KW-0812">Transmembrane</keyword>